<keyword evidence="2" id="KW-1185">Reference proteome</keyword>
<feature type="non-terminal residue" evidence="1">
    <location>
        <position position="1"/>
    </location>
</feature>
<reference evidence="1 2" key="1">
    <citation type="journal article" date="2023" name="Plants (Basel)">
        <title>Bridging the Gap: Combining Genomics and Transcriptomics Approaches to Understand Stylosanthes scabra, an Orphan Legume from the Brazilian Caatinga.</title>
        <authorList>
            <person name="Ferreira-Neto J.R.C."/>
            <person name="da Silva M.D."/>
            <person name="Binneck E."/>
            <person name="de Melo N.F."/>
            <person name="da Silva R.H."/>
            <person name="de Melo A.L.T.M."/>
            <person name="Pandolfi V."/>
            <person name="Bustamante F.O."/>
            <person name="Brasileiro-Vidal A.C."/>
            <person name="Benko-Iseppon A.M."/>
        </authorList>
    </citation>
    <scope>NUCLEOTIDE SEQUENCE [LARGE SCALE GENOMIC DNA]</scope>
    <source>
        <tissue evidence="1">Leaves</tissue>
    </source>
</reference>
<name>A0ABU6YTU2_9FABA</name>
<sequence length="171" mass="19352">DKPVFLVGVIKGIFDEQNWWYSVCLCGERIAPSQSSPFCNVCATHISDGISRYEIQVFVSHMGGCNVLILHNEDVVYVLKKCRKDLLINDFCFFLSDQFRPNAYQFVDDLIGKKLVFMIDSEPVHIQPQTLGYNVYQICADDTLIQLFEVAEKDMMVDQMACGSTSGISLC</sequence>
<evidence type="ECO:0000313" key="2">
    <source>
        <dbReference type="Proteomes" id="UP001341840"/>
    </source>
</evidence>
<dbReference type="Gene3D" id="2.40.50.140">
    <property type="entry name" value="Nucleic acid-binding proteins"/>
    <property type="match status" value="1"/>
</dbReference>
<dbReference type="InterPro" id="IPR012340">
    <property type="entry name" value="NA-bd_OB-fold"/>
</dbReference>
<evidence type="ECO:0000313" key="1">
    <source>
        <dbReference type="EMBL" id="MED6213414.1"/>
    </source>
</evidence>
<organism evidence="1 2">
    <name type="scientific">Stylosanthes scabra</name>
    <dbReference type="NCBI Taxonomy" id="79078"/>
    <lineage>
        <taxon>Eukaryota</taxon>
        <taxon>Viridiplantae</taxon>
        <taxon>Streptophyta</taxon>
        <taxon>Embryophyta</taxon>
        <taxon>Tracheophyta</taxon>
        <taxon>Spermatophyta</taxon>
        <taxon>Magnoliopsida</taxon>
        <taxon>eudicotyledons</taxon>
        <taxon>Gunneridae</taxon>
        <taxon>Pentapetalae</taxon>
        <taxon>rosids</taxon>
        <taxon>fabids</taxon>
        <taxon>Fabales</taxon>
        <taxon>Fabaceae</taxon>
        <taxon>Papilionoideae</taxon>
        <taxon>50 kb inversion clade</taxon>
        <taxon>dalbergioids sensu lato</taxon>
        <taxon>Dalbergieae</taxon>
        <taxon>Pterocarpus clade</taxon>
        <taxon>Stylosanthes</taxon>
    </lineage>
</organism>
<proteinExistence type="predicted"/>
<protein>
    <recommendedName>
        <fullName evidence="3">Replication factor A C-terminal domain-containing protein</fullName>
    </recommendedName>
</protein>
<gene>
    <name evidence="1" type="ORF">PIB30_093071</name>
</gene>
<dbReference type="EMBL" id="JASCZI010243617">
    <property type="protein sequence ID" value="MED6213414.1"/>
    <property type="molecule type" value="Genomic_DNA"/>
</dbReference>
<dbReference type="Proteomes" id="UP001341840">
    <property type="component" value="Unassembled WGS sequence"/>
</dbReference>
<evidence type="ECO:0008006" key="3">
    <source>
        <dbReference type="Google" id="ProtNLM"/>
    </source>
</evidence>
<accession>A0ABU6YTU2</accession>
<comment type="caution">
    <text evidence="1">The sequence shown here is derived from an EMBL/GenBank/DDBJ whole genome shotgun (WGS) entry which is preliminary data.</text>
</comment>